<dbReference type="AlphaFoldDB" id="A0A2H0M015"/>
<dbReference type="Proteomes" id="UP000229641">
    <property type="component" value="Unassembled WGS sequence"/>
</dbReference>
<dbReference type="Pfam" id="PF02156">
    <property type="entry name" value="Glyco_hydro_26"/>
    <property type="match status" value="1"/>
</dbReference>
<dbReference type="PANTHER" id="PTHR40079">
    <property type="entry name" value="MANNAN ENDO-1,4-BETA-MANNOSIDASE E-RELATED"/>
    <property type="match status" value="1"/>
</dbReference>
<evidence type="ECO:0000313" key="7">
    <source>
        <dbReference type="EMBL" id="PIQ89977.1"/>
    </source>
</evidence>
<evidence type="ECO:0000256" key="5">
    <source>
        <dbReference type="SAM" id="SignalP"/>
    </source>
</evidence>
<dbReference type="InterPro" id="IPR017853">
    <property type="entry name" value="GH"/>
</dbReference>
<keyword evidence="5" id="KW-0732">Signal</keyword>
<proteinExistence type="inferred from homology"/>
<dbReference type="InterPro" id="IPR022790">
    <property type="entry name" value="GH26_dom"/>
</dbReference>
<dbReference type="GO" id="GO:0006080">
    <property type="term" value="P:substituted mannan metabolic process"/>
    <property type="evidence" value="ECO:0007669"/>
    <property type="project" value="InterPro"/>
</dbReference>
<feature type="domain" description="GH26" evidence="6">
    <location>
        <begin position="15"/>
        <end position="322"/>
    </location>
</feature>
<dbReference type="Gene3D" id="3.20.20.80">
    <property type="entry name" value="Glycosidases"/>
    <property type="match status" value="1"/>
</dbReference>
<gene>
    <name evidence="7" type="ORF">COV72_00250</name>
</gene>
<evidence type="ECO:0000259" key="6">
    <source>
        <dbReference type="PROSITE" id="PS51764"/>
    </source>
</evidence>
<feature type="chain" id="PRO_5013957229" description="GH26 domain-containing protein" evidence="5">
    <location>
        <begin position="25"/>
        <end position="498"/>
    </location>
</feature>
<comment type="similarity">
    <text evidence="1 4">Belongs to the glycosyl hydrolase 26 family.</text>
</comment>
<evidence type="ECO:0000256" key="4">
    <source>
        <dbReference type="PROSITE-ProRule" id="PRU01100"/>
    </source>
</evidence>
<accession>A0A2H0M015</accession>
<evidence type="ECO:0000313" key="8">
    <source>
        <dbReference type="Proteomes" id="UP000229641"/>
    </source>
</evidence>
<dbReference type="InterPro" id="IPR000805">
    <property type="entry name" value="Glyco_hydro_26"/>
</dbReference>
<dbReference type="PROSITE" id="PS51764">
    <property type="entry name" value="GH26"/>
    <property type="match status" value="1"/>
</dbReference>
<dbReference type="SUPFAM" id="SSF51445">
    <property type="entry name" value="(Trans)glycosidases"/>
    <property type="match status" value="1"/>
</dbReference>
<evidence type="ECO:0000256" key="1">
    <source>
        <dbReference type="ARBA" id="ARBA00007754"/>
    </source>
</evidence>
<comment type="caution">
    <text evidence="7">The sequence shown here is derived from an EMBL/GenBank/DDBJ whole genome shotgun (WGS) entry which is preliminary data.</text>
</comment>
<dbReference type="GO" id="GO:0016985">
    <property type="term" value="F:mannan endo-1,4-beta-mannosidase activity"/>
    <property type="evidence" value="ECO:0007669"/>
    <property type="project" value="InterPro"/>
</dbReference>
<dbReference type="EMBL" id="PCWA01000007">
    <property type="protein sequence ID" value="PIQ89977.1"/>
    <property type="molecule type" value="Genomic_DNA"/>
</dbReference>
<feature type="active site" description="Proton donor" evidence="4">
    <location>
        <position position="136"/>
    </location>
</feature>
<keyword evidence="2 4" id="KW-0378">Hydrolase</keyword>
<evidence type="ECO:0000256" key="2">
    <source>
        <dbReference type="ARBA" id="ARBA00022801"/>
    </source>
</evidence>
<evidence type="ECO:0000256" key="3">
    <source>
        <dbReference type="ARBA" id="ARBA00023295"/>
    </source>
</evidence>
<reference evidence="7 8" key="1">
    <citation type="submission" date="2017-09" db="EMBL/GenBank/DDBJ databases">
        <title>Depth-based differentiation of microbial function through sediment-hosted aquifers and enrichment of novel symbionts in the deep terrestrial subsurface.</title>
        <authorList>
            <person name="Probst A.J."/>
            <person name="Ladd B."/>
            <person name="Jarett J.K."/>
            <person name="Geller-Mcgrath D.E."/>
            <person name="Sieber C.M."/>
            <person name="Emerson J.B."/>
            <person name="Anantharaman K."/>
            <person name="Thomas B.C."/>
            <person name="Malmstrom R."/>
            <person name="Stieglmeier M."/>
            <person name="Klingl A."/>
            <person name="Woyke T."/>
            <person name="Ryan C.M."/>
            <person name="Banfield J.F."/>
        </authorList>
    </citation>
    <scope>NUCLEOTIDE SEQUENCE [LARGE SCALE GENOMIC DNA]</scope>
    <source>
        <strain evidence="7">CG11_big_fil_rev_8_21_14_0_20_42_13</strain>
    </source>
</reference>
<feature type="active site" description="Nucleophile" evidence="4">
    <location>
        <position position="256"/>
    </location>
</feature>
<name>A0A2H0M015_9BACT</name>
<protein>
    <recommendedName>
        <fullName evidence="6">GH26 domain-containing protein</fullName>
    </recommendedName>
</protein>
<dbReference type="PANTHER" id="PTHR40079:SF4">
    <property type="entry name" value="GH26 DOMAIN-CONTAINING PROTEIN-RELATED"/>
    <property type="match status" value="1"/>
</dbReference>
<organism evidence="7 8">
    <name type="scientific">Candidatus Ghiorseimicrobium undicola</name>
    <dbReference type="NCBI Taxonomy" id="1974746"/>
    <lineage>
        <taxon>Bacteria</taxon>
        <taxon>Pseudomonadati</taxon>
        <taxon>Candidatus Omnitrophota</taxon>
        <taxon>Candidatus Ghiorseimicrobium</taxon>
    </lineage>
</organism>
<feature type="signal peptide" evidence="5">
    <location>
        <begin position="1"/>
        <end position="24"/>
    </location>
</feature>
<sequence length="498" mass="55643">MKPHKKAYFLIILLVLAFNMPNFAEGNAEIGIYLGTPLPTKDALINFESSIGKDISSVLFYQGWNSGYAPAFPLQYLNDNVRDHEGASTNTSLQVTLEPYVNLSNIINGSYDNYLKNYAAAMKQWGTEVRFRFAHEMIQDDNPATGGWYPWQDNPADYTAAFQHIHDIVINEVGANNVKFVWSPNHHLSDPAILEKYYPGDQYVDWIGLDGYNWGYATASEPWGYWASFDDIFYDIYQSIIQNPQIFGIKPMMIGEFASAEGTLKDEWILDAFQKIKDEYAQLEAFYWFNSNKERQWFADSSAESLAAFMQAVSDAYFTSHSAGVPFPNNQVDPSNIPITLNIPSVSMLNVGIARIVNSSWENATEIGFGTLNYDSQFSIFRSNAYYALDIGIISNQPPWVITHNISSITNGADNLDDNFNVIFVKQNAASSSELGKYSFKDSNGASFNNSVIDSTSWLRIYYGVATGVNDAPGVTPVTIEKSPGVYTGSITITLTNL</sequence>
<keyword evidence="3 4" id="KW-0326">Glycosidase</keyword>